<protein>
    <recommendedName>
        <fullName evidence="5">Right handed beta helix domain-containing protein</fullName>
    </recommendedName>
</protein>
<dbReference type="InterPro" id="IPR012334">
    <property type="entry name" value="Pectin_lyas_fold"/>
</dbReference>
<dbReference type="SUPFAM" id="SSF51126">
    <property type="entry name" value="Pectin lyase-like"/>
    <property type="match status" value="1"/>
</dbReference>
<accession>A0A9N8HFD9</accession>
<evidence type="ECO:0000313" key="3">
    <source>
        <dbReference type="EMBL" id="CAB9508393.1"/>
    </source>
</evidence>
<dbReference type="Proteomes" id="UP001153069">
    <property type="component" value="Unassembled WGS sequence"/>
</dbReference>
<comment type="caution">
    <text evidence="3">The sequence shown here is derived from an EMBL/GenBank/DDBJ whole genome shotgun (WGS) entry which is preliminary data.</text>
</comment>
<dbReference type="InterPro" id="IPR006626">
    <property type="entry name" value="PbH1"/>
</dbReference>
<evidence type="ECO:0000313" key="4">
    <source>
        <dbReference type="Proteomes" id="UP001153069"/>
    </source>
</evidence>
<name>A0A9N8HFD9_9STRA</name>
<feature type="region of interest" description="Disordered" evidence="1">
    <location>
        <begin position="31"/>
        <end position="79"/>
    </location>
</feature>
<evidence type="ECO:0000256" key="2">
    <source>
        <dbReference type="SAM" id="SignalP"/>
    </source>
</evidence>
<evidence type="ECO:0000256" key="1">
    <source>
        <dbReference type="SAM" id="MobiDB-lite"/>
    </source>
</evidence>
<organism evidence="3 4">
    <name type="scientific">Seminavis robusta</name>
    <dbReference type="NCBI Taxonomy" id="568900"/>
    <lineage>
        <taxon>Eukaryota</taxon>
        <taxon>Sar</taxon>
        <taxon>Stramenopiles</taxon>
        <taxon>Ochrophyta</taxon>
        <taxon>Bacillariophyta</taxon>
        <taxon>Bacillariophyceae</taxon>
        <taxon>Bacillariophycidae</taxon>
        <taxon>Naviculales</taxon>
        <taxon>Naviculaceae</taxon>
        <taxon>Seminavis</taxon>
    </lineage>
</organism>
<dbReference type="InterPro" id="IPR011050">
    <property type="entry name" value="Pectin_lyase_fold/virulence"/>
</dbReference>
<dbReference type="SMART" id="SM00710">
    <property type="entry name" value="PbH1"/>
    <property type="match status" value="4"/>
</dbReference>
<feature type="signal peptide" evidence="2">
    <location>
        <begin position="1"/>
        <end position="27"/>
    </location>
</feature>
<keyword evidence="2" id="KW-0732">Signal</keyword>
<feature type="compositionally biased region" description="Low complexity" evidence="1">
    <location>
        <begin position="31"/>
        <end position="42"/>
    </location>
</feature>
<dbReference type="EMBL" id="CAICTM010000344">
    <property type="protein sequence ID" value="CAB9508393.1"/>
    <property type="molecule type" value="Genomic_DNA"/>
</dbReference>
<reference evidence="3" key="1">
    <citation type="submission" date="2020-06" db="EMBL/GenBank/DDBJ databases">
        <authorList>
            <consortium name="Plant Systems Biology data submission"/>
        </authorList>
    </citation>
    <scope>NUCLEOTIDE SEQUENCE</scope>
    <source>
        <strain evidence="3">D6</strain>
    </source>
</reference>
<evidence type="ECO:0008006" key="5">
    <source>
        <dbReference type="Google" id="ProtNLM"/>
    </source>
</evidence>
<dbReference type="AlphaFoldDB" id="A0A9N8HFD9"/>
<feature type="compositionally biased region" description="Polar residues" evidence="1">
    <location>
        <begin position="59"/>
        <end position="73"/>
    </location>
</feature>
<keyword evidence="4" id="KW-1185">Reference proteome</keyword>
<dbReference type="Gene3D" id="2.160.20.10">
    <property type="entry name" value="Single-stranded right-handed beta-helix, Pectin lyase-like"/>
    <property type="match status" value="1"/>
</dbReference>
<sequence>MGSGFAIRRLLAPLLLVGIFMMAMVSGQEVSAGGSVPARPGSAPAPAPEPANATASPSTEAPGTSQATATNGDTEGADEDEDVLEFVEDELNMTMGDFNMTMDDFNMTNMTAPTEAPTIPTLPPTSEDGCYTTLDAVYYVISDDDKLFQQKRFVMCPDSVFDVGFLVPGIGIDKGQAPIVPRSNTELLCGEDGKSTNNCIIRGGDFGLIVVPVFFRQDLAVNNVVIKGFTFVGQVQYAAFVASSGDIRFEDCVFRDSANFGTFVMNFDSTLDLSRRLDEDTFKNPWDHVLDYVERYRSGRLPRRLAAEVEDVDLAPQDGVSEYQEERNLQADVFRSLIKDCRFENLQQVERKLGVEFGIFTVKGPDHDIVMEDCTFANNQFGNQELTPIGYAILIQGAKIKLDGLCFVDNDFRGNGVVLLEQTPDPWLGGTDVMDGVYVTEDDDDLDCPFGAWFETDADRRNATFYCVNPTADECGGEHIDIGPRPPLFAPPTESASAGLWSHFALFLGLSCAALLL</sequence>
<proteinExistence type="predicted"/>
<gene>
    <name evidence="3" type="ORF">SEMRO_345_G122510.1</name>
</gene>
<feature type="chain" id="PRO_5040369876" description="Right handed beta helix domain-containing protein" evidence="2">
    <location>
        <begin position="28"/>
        <end position="517"/>
    </location>
</feature>
<dbReference type="OrthoDB" id="49147at2759"/>